<keyword evidence="6 8" id="KW-1133">Transmembrane helix</keyword>
<name>A0AAU9KN23_9CILI</name>
<dbReference type="GO" id="GO:0140021">
    <property type="term" value="P:mitochondrial ADP transmembrane transport"/>
    <property type="evidence" value="ECO:0007669"/>
    <property type="project" value="InterPro"/>
</dbReference>
<dbReference type="GO" id="GO:1990544">
    <property type="term" value="P:mitochondrial ATP transmembrane transport"/>
    <property type="evidence" value="ECO:0007669"/>
    <property type="project" value="InterPro"/>
</dbReference>
<dbReference type="Proteomes" id="UP001162131">
    <property type="component" value="Unassembled WGS sequence"/>
</dbReference>
<protein>
    <submittedName>
        <fullName evidence="9">Uncharacterized protein</fullName>
    </submittedName>
</protein>
<evidence type="ECO:0000256" key="6">
    <source>
        <dbReference type="ARBA" id="ARBA00022989"/>
    </source>
</evidence>
<keyword evidence="5" id="KW-0677">Repeat</keyword>
<evidence type="ECO:0000256" key="2">
    <source>
        <dbReference type="ARBA" id="ARBA00006375"/>
    </source>
</evidence>
<keyword evidence="3" id="KW-0813">Transport</keyword>
<dbReference type="GO" id="GO:0005743">
    <property type="term" value="C:mitochondrial inner membrane"/>
    <property type="evidence" value="ECO:0007669"/>
    <property type="project" value="InterPro"/>
</dbReference>
<dbReference type="InterPro" id="IPR023395">
    <property type="entry name" value="MCP_dom_sf"/>
</dbReference>
<keyword evidence="10" id="KW-1185">Reference proteome</keyword>
<dbReference type="GO" id="GO:0005471">
    <property type="term" value="F:ATP:ADP antiporter activity"/>
    <property type="evidence" value="ECO:0007669"/>
    <property type="project" value="InterPro"/>
</dbReference>
<keyword evidence="7 8" id="KW-0472">Membrane</keyword>
<evidence type="ECO:0000313" key="10">
    <source>
        <dbReference type="Proteomes" id="UP001162131"/>
    </source>
</evidence>
<evidence type="ECO:0000256" key="7">
    <source>
        <dbReference type="ARBA" id="ARBA00023136"/>
    </source>
</evidence>
<evidence type="ECO:0000313" key="9">
    <source>
        <dbReference type="EMBL" id="CAG9334737.1"/>
    </source>
</evidence>
<evidence type="ECO:0000256" key="3">
    <source>
        <dbReference type="ARBA" id="ARBA00022448"/>
    </source>
</evidence>
<evidence type="ECO:0000256" key="5">
    <source>
        <dbReference type="ARBA" id="ARBA00022737"/>
    </source>
</evidence>
<dbReference type="AlphaFoldDB" id="A0AAU9KN23"/>
<comment type="similarity">
    <text evidence="2">Belongs to the mitochondrial carrier (TC 2.A.29) family.</text>
</comment>
<comment type="subcellular location">
    <subcellularLocation>
        <location evidence="1">Membrane</location>
    </subcellularLocation>
</comment>
<dbReference type="SUPFAM" id="SSF103506">
    <property type="entry name" value="Mitochondrial carrier"/>
    <property type="match status" value="1"/>
</dbReference>
<gene>
    <name evidence="9" type="ORF">BSTOLATCC_MIC62275</name>
</gene>
<comment type="caution">
    <text evidence="9">The sequence shown here is derived from an EMBL/GenBank/DDBJ whole genome shotgun (WGS) entry which is preliminary data.</text>
</comment>
<evidence type="ECO:0000256" key="8">
    <source>
        <dbReference type="SAM" id="Phobius"/>
    </source>
</evidence>
<keyword evidence="4 8" id="KW-0812">Transmembrane</keyword>
<organism evidence="9 10">
    <name type="scientific">Blepharisma stoltei</name>
    <dbReference type="NCBI Taxonomy" id="1481888"/>
    <lineage>
        <taxon>Eukaryota</taxon>
        <taxon>Sar</taxon>
        <taxon>Alveolata</taxon>
        <taxon>Ciliophora</taxon>
        <taxon>Postciliodesmatophora</taxon>
        <taxon>Heterotrichea</taxon>
        <taxon>Heterotrichida</taxon>
        <taxon>Blepharismidae</taxon>
        <taxon>Blepharisma</taxon>
    </lineage>
</organism>
<feature type="transmembrane region" description="Helical" evidence="8">
    <location>
        <begin position="24"/>
        <end position="48"/>
    </location>
</feature>
<sequence>MDPNKLYKGITDCFKRLYHEQEFLSFWVEILQMFWGISLNFAIKDFLINTLKNMAKKKNFGSLSSLIYSLEGLLGLLHYL</sequence>
<dbReference type="InterPro" id="IPR002113">
    <property type="entry name" value="ADT_euk_type"/>
</dbReference>
<evidence type="ECO:0000256" key="1">
    <source>
        <dbReference type="ARBA" id="ARBA00004370"/>
    </source>
</evidence>
<accession>A0AAU9KN23</accession>
<evidence type="ECO:0000256" key="4">
    <source>
        <dbReference type="ARBA" id="ARBA00022692"/>
    </source>
</evidence>
<reference evidence="9" key="1">
    <citation type="submission" date="2021-09" db="EMBL/GenBank/DDBJ databases">
        <authorList>
            <consortium name="AG Swart"/>
            <person name="Singh M."/>
            <person name="Singh A."/>
            <person name="Seah K."/>
            <person name="Emmerich C."/>
        </authorList>
    </citation>
    <scope>NUCLEOTIDE SEQUENCE</scope>
    <source>
        <strain evidence="9">ATCC30299</strain>
    </source>
</reference>
<dbReference type="PRINTS" id="PR00927">
    <property type="entry name" value="ADPTRNSLCASE"/>
</dbReference>
<proteinExistence type="inferred from homology"/>
<dbReference type="EMBL" id="CAJZBQ010000059">
    <property type="protein sequence ID" value="CAG9334737.1"/>
    <property type="molecule type" value="Genomic_DNA"/>
</dbReference>